<dbReference type="GO" id="GO:0006357">
    <property type="term" value="P:regulation of transcription by RNA polymerase II"/>
    <property type="evidence" value="ECO:0007669"/>
    <property type="project" value="TreeGrafter"/>
</dbReference>
<dbReference type="Pfam" id="PF13832">
    <property type="entry name" value="zf-HC5HC2H_2"/>
    <property type="match status" value="1"/>
</dbReference>
<organism evidence="9 12">
    <name type="scientific">Dinothrombium tinctorium</name>
    <dbReference type="NCBI Taxonomy" id="1965070"/>
    <lineage>
        <taxon>Eukaryota</taxon>
        <taxon>Metazoa</taxon>
        <taxon>Ecdysozoa</taxon>
        <taxon>Arthropoda</taxon>
        <taxon>Chelicerata</taxon>
        <taxon>Arachnida</taxon>
        <taxon>Acari</taxon>
        <taxon>Acariformes</taxon>
        <taxon>Trombidiformes</taxon>
        <taxon>Prostigmata</taxon>
        <taxon>Anystina</taxon>
        <taxon>Parasitengona</taxon>
        <taxon>Trombidioidea</taxon>
        <taxon>Trombidiidae</taxon>
        <taxon>Dinothrombium</taxon>
    </lineage>
</organism>
<evidence type="ECO:0000256" key="3">
    <source>
        <dbReference type="ARBA" id="ARBA00022833"/>
    </source>
</evidence>
<sequence length="796" mass="90048">MPQNAKAALNSNKEQQRGAAFSDASPVNFIYKTMVERDPKKRKVKPIEKGFDLLSLELADDESDDEDYKPRDFDEDDDDEEDDDIDDVEEEGEESDESSGDERVRKENSSVKINKEAKDRPIVNSTTALQNQVESSFKFDLPTKVVKLLVCSVCLGDVSHANDEIVECDSCGITVHEGCYGITNDSDNDNESIHSNASSSSTEPWFCDACKANVTSPICELCPNTGGIFKQSEVGRWVHIVCALYIPGVAFSDTNRLTGITLFELPYDRWGSKTCSLCEDERLSRTGISICCDAGMCKTYFHVTCAQSQGLLYEAQNCDETELVDPFYAHCKLHAGDKSRVKAKRRNFLALQSKQRIRSQQQPGQLSERITKKLNKAKEKWKMANSVRSPPWVPTQKIPRMLITCPSAVRKLIRKSELLGLSPQTNYIASHDIDVRRKWYIPPAFSVEFVSYYLDRNNRMNSMQKRLTELESQNRQLKELDECSRKKYEELLKHCDTLKSENSKYKAQARDLWAILNKFSKKSLSIPKILESPEEKKPTKHGKNIDGKSDSINDSFLSSTNSIVLKTCGICRKTSDQHLLALCDSCKLNYHLYCLDPPLTRMPKKTRFGGWQCSDCTEKEDTQSEEAQSCDQSQVDTPRKLREHVKGPNKFVPDADAVLTNSGQAMMKKRKWKANASGKKRGRKKKVNIIIGNSIDELSNATANGSLSVSLEEGEVSKKPIKTEEDCCKCRQTENVRNLVQCDSCFLFYHFSCLNPPLKKSPKRRGYQWLCDDCGSEDDSDEIEESQDGNDLHDSE</sequence>
<evidence type="ECO:0000313" key="12">
    <source>
        <dbReference type="Proteomes" id="UP000285301"/>
    </source>
</evidence>
<keyword evidence="2 4" id="KW-0863">Zinc-finger</keyword>
<evidence type="ECO:0000256" key="6">
    <source>
        <dbReference type="SAM" id="MobiDB-lite"/>
    </source>
</evidence>
<reference evidence="9" key="2">
    <citation type="submission" date="2018-11" db="EMBL/GenBank/DDBJ databases">
        <title>Trombidioid mite genomics.</title>
        <authorList>
            <person name="Dong X."/>
        </authorList>
    </citation>
    <scope>NUCLEOTIDE SEQUENCE</scope>
    <source>
        <strain evidence="9">UoL-WK</strain>
    </source>
</reference>
<feature type="region of interest" description="Disordered" evidence="6">
    <location>
        <begin position="55"/>
        <end position="119"/>
    </location>
</feature>
<dbReference type="OrthoDB" id="336088at2759"/>
<dbReference type="EMBL" id="NCKU01001215">
    <property type="protein sequence ID" value="RWS12742.1"/>
    <property type="molecule type" value="Genomic_DNA"/>
</dbReference>
<dbReference type="PROSITE" id="PS51805">
    <property type="entry name" value="EPHD"/>
    <property type="match status" value="1"/>
</dbReference>
<feature type="domain" description="PHD-type" evidence="7">
    <location>
        <begin position="565"/>
        <end position="619"/>
    </location>
</feature>
<feature type="coiled-coil region" evidence="5">
    <location>
        <begin position="453"/>
        <end position="508"/>
    </location>
</feature>
<dbReference type="PROSITE" id="PS50016">
    <property type="entry name" value="ZF_PHD_2"/>
    <property type="match status" value="3"/>
</dbReference>
<dbReference type="EMBL" id="NCKU01001567">
    <property type="protein sequence ID" value="RWS11788.1"/>
    <property type="molecule type" value="Genomic_DNA"/>
</dbReference>
<keyword evidence="3" id="KW-0862">Zinc</keyword>
<dbReference type="PANTHER" id="PTHR13793:SF150">
    <property type="entry name" value="PHD FINGER PROTEIN 14"/>
    <property type="match status" value="1"/>
</dbReference>
<dbReference type="STRING" id="1965070.A0A3S3PFZ9"/>
<evidence type="ECO:0000256" key="4">
    <source>
        <dbReference type="PROSITE-ProRule" id="PRU00146"/>
    </source>
</evidence>
<protein>
    <submittedName>
        <fullName evidence="9">PHD finger protein 14-like isoform X2</fullName>
    </submittedName>
</protein>
<evidence type="ECO:0000259" key="7">
    <source>
        <dbReference type="PROSITE" id="PS50016"/>
    </source>
</evidence>
<feature type="region of interest" description="Disordered" evidence="6">
    <location>
        <begin position="775"/>
        <end position="796"/>
    </location>
</feature>
<dbReference type="InterPro" id="IPR019786">
    <property type="entry name" value="Zinc_finger_PHD-type_CS"/>
</dbReference>
<comment type="caution">
    <text evidence="9">The sequence shown here is derived from an EMBL/GenBank/DDBJ whole genome shotgun (WGS) entry which is preliminary data.</text>
</comment>
<feature type="compositionally biased region" description="Acidic residues" evidence="6">
    <location>
        <begin position="58"/>
        <end position="99"/>
    </location>
</feature>
<dbReference type="Gene3D" id="2.30.30.1150">
    <property type="match status" value="2"/>
</dbReference>
<reference evidence="9 12" key="1">
    <citation type="journal article" date="2018" name="Gigascience">
        <title>Genomes of trombidid mites reveal novel predicted allergens and laterally-transferred genes associated with secondary metabolism.</title>
        <authorList>
            <person name="Dong X."/>
            <person name="Chaisiri K."/>
            <person name="Xia D."/>
            <person name="Armstrong S.D."/>
            <person name="Fang Y."/>
            <person name="Donnelly M.J."/>
            <person name="Kadowaki T."/>
            <person name="McGarry J.W."/>
            <person name="Darby A.C."/>
            <person name="Makepeace B.L."/>
        </authorList>
    </citation>
    <scope>NUCLEOTIDE SEQUENCE [LARGE SCALE GENOMIC DNA]</scope>
    <source>
        <strain evidence="9">UoL-WK</strain>
    </source>
</reference>
<feature type="compositionally biased region" description="Basic and acidic residues" evidence="6">
    <location>
        <begin position="531"/>
        <end position="551"/>
    </location>
</feature>
<feature type="region of interest" description="Disordered" evidence="6">
    <location>
        <begin position="1"/>
        <end position="28"/>
    </location>
</feature>
<keyword evidence="12" id="KW-1185">Reference proteome</keyword>
<name>A0A3S3PFZ9_9ACAR</name>
<dbReference type="InterPro" id="IPR019787">
    <property type="entry name" value="Znf_PHD-finger"/>
</dbReference>
<dbReference type="InterPro" id="IPR034732">
    <property type="entry name" value="EPHD"/>
</dbReference>
<evidence type="ECO:0000256" key="2">
    <source>
        <dbReference type="ARBA" id="ARBA00022771"/>
    </source>
</evidence>
<dbReference type="Pfam" id="PF00628">
    <property type="entry name" value="PHD"/>
    <property type="match status" value="2"/>
</dbReference>
<evidence type="ECO:0000313" key="11">
    <source>
        <dbReference type="EMBL" id="RWS12742.1"/>
    </source>
</evidence>
<dbReference type="AlphaFoldDB" id="A0A3S3PFZ9"/>
<dbReference type="SMART" id="SM00249">
    <property type="entry name" value="PHD"/>
    <property type="match status" value="4"/>
</dbReference>
<dbReference type="CDD" id="cd15562">
    <property type="entry name" value="PHD2_PHF14"/>
    <property type="match status" value="1"/>
</dbReference>
<evidence type="ECO:0000256" key="5">
    <source>
        <dbReference type="SAM" id="Coils"/>
    </source>
</evidence>
<dbReference type="EMBL" id="NCKU01001613">
    <property type="protein sequence ID" value="RWS11664.1"/>
    <property type="molecule type" value="Genomic_DNA"/>
</dbReference>
<evidence type="ECO:0000313" key="10">
    <source>
        <dbReference type="EMBL" id="RWS11788.1"/>
    </source>
</evidence>
<dbReference type="GO" id="GO:0008270">
    <property type="term" value="F:zinc ion binding"/>
    <property type="evidence" value="ECO:0007669"/>
    <property type="project" value="UniProtKB-KW"/>
</dbReference>
<feature type="domain" description="PHD-type" evidence="8">
    <location>
        <begin position="216"/>
        <end position="335"/>
    </location>
</feature>
<proteinExistence type="predicted"/>
<dbReference type="Proteomes" id="UP000285301">
    <property type="component" value="Unassembled WGS sequence"/>
</dbReference>
<accession>A0A3S3PFZ9</accession>
<dbReference type="Gene3D" id="3.30.40.10">
    <property type="entry name" value="Zinc/RING finger domain, C3HC4 (zinc finger)"/>
    <property type="match status" value="2"/>
</dbReference>
<dbReference type="InterPro" id="IPR011011">
    <property type="entry name" value="Znf_FYVE_PHD"/>
</dbReference>
<evidence type="ECO:0000313" key="9">
    <source>
        <dbReference type="EMBL" id="RWS11664.1"/>
    </source>
</evidence>
<dbReference type="PROSITE" id="PS01359">
    <property type="entry name" value="ZF_PHD_1"/>
    <property type="match status" value="2"/>
</dbReference>
<dbReference type="InterPro" id="IPR001965">
    <property type="entry name" value="Znf_PHD"/>
</dbReference>
<gene>
    <name evidence="10" type="ORF">B4U79_00148</name>
    <name evidence="11" type="ORF">B4U79_03434</name>
    <name evidence="9" type="ORF">B4U79_04686</name>
</gene>
<evidence type="ECO:0000256" key="1">
    <source>
        <dbReference type="ARBA" id="ARBA00022723"/>
    </source>
</evidence>
<feature type="domain" description="PHD-type" evidence="7">
    <location>
        <begin position="148"/>
        <end position="213"/>
    </location>
</feature>
<dbReference type="SUPFAM" id="SSF57903">
    <property type="entry name" value="FYVE/PHD zinc finger"/>
    <property type="match status" value="3"/>
</dbReference>
<evidence type="ECO:0000259" key="8">
    <source>
        <dbReference type="PROSITE" id="PS51805"/>
    </source>
</evidence>
<dbReference type="PANTHER" id="PTHR13793">
    <property type="entry name" value="PHD FINGER PROTEINS"/>
    <property type="match status" value="1"/>
</dbReference>
<feature type="region of interest" description="Disordered" evidence="6">
    <location>
        <begin position="530"/>
        <end position="551"/>
    </location>
</feature>
<keyword evidence="1" id="KW-0479">Metal-binding</keyword>
<dbReference type="Pfam" id="PF13831">
    <property type="entry name" value="PHD_2"/>
    <property type="match status" value="1"/>
</dbReference>
<keyword evidence="5" id="KW-0175">Coiled coil</keyword>
<dbReference type="InterPro" id="IPR013083">
    <property type="entry name" value="Znf_RING/FYVE/PHD"/>
</dbReference>
<feature type="domain" description="PHD-type" evidence="7">
    <location>
        <begin position="724"/>
        <end position="777"/>
    </location>
</feature>
<feature type="compositionally biased region" description="Polar residues" evidence="6">
    <location>
        <begin position="1"/>
        <end position="13"/>
    </location>
</feature>
<feature type="compositionally biased region" description="Acidic residues" evidence="6">
    <location>
        <begin position="775"/>
        <end position="788"/>
    </location>
</feature>
<feature type="compositionally biased region" description="Basic and acidic residues" evidence="6">
    <location>
        <begin position="100"/>
        <end position="119"/>
    </location>
</feature>
<dbReference type="InterPro" id="IPR050701">
    <property type="entry name" value="Histone_Mod_Regulator"/>
</dbReference>
<dbReference type="CDD" id="cd15561">
    <property type="entry name" value="PHD1_PHF14"/>
    <property type="match status" value="1"/>
</dbReference>
<dbReference type="CDD" id="cd15674">
    <property type="entry name" value="ePHD_PHF14"/>
    <property type="match status" value="1"/>
</dbReference>